<dbReference type="GO" id="GO:0005829">
    <property type="term" value="C:cytosol"/>
    <property type="evidence" value="ECO:0007669"/>
    <property type="project" value="TreeGrafter"/>
</dbReference>
<reference evidence="5 6" key="1">
    <citation type="journal article" date="2021" name="Nat. Commun.">
        <title>Genetic determinants of endophytism in the Arabidopsis root mycobiome.</title>
        <authorList>
            <person name="Mesny F."/>
            <person name="Miyauchi S."/>
            <person name="Thiergart T."/>
            <person name="Pickel B."/>
            <person name="Atanasova L."/>
            <person name="Karlsson M."/>
            <person name="Huettel B."/>
            <person name="Barry K.W."/>
            <person name="Haridas S."/>
            <person name="Chen C."/>
            <person name="Bauer D."/>
            <person name="Andreopoulos W."/>
            <person name="Pangilinan J."/>
            <person name="LaButti K."/>
            <person name="Riley R."/>
            <person name="Lipzen A."/>
            <person name="Clum A."/>
            <person name="Drula E."/>
            <person name="Henrissat B."/>
            <person name="Kohler A."/>
            <person name="Grigoriev I.V."/>
            <person name="Martin F.M."/>
            <person name="Hacquard S."/>
        </authorList>
    </citation>
    <scope>NUCLEOTIDE SEQUENCE [LARGE SCALE GENOMIC DNA]</scope>
    <source>
        <strain evidence="5 6">MPI-CAGE-CH-0241</strain>
    </source>
</reference>
<dbReference type="EMBL" id="JAGPYM010000002">
    <property type="protein sequence ID" value="KAH6898879.1"/>
    <property type="molecule type" value="Genomic_DNA"/>
</dbReference>
<dbReference type="GO" id="GO:0019760">
    <property type="term" value="P:glucosinolate metabolic process"/>
    <property type="evidence" value="ECO:0007669"/>
    <property type="project" value="UniProtKB-ARBA"/>
</dbReference>
<dbReference type="InterPro" id="IPR015915">
    <property type="entry name" value="Kelch-typ_b-propeller"/>
</dbReference>
<accession>A0A9P9AWP3</accession>
<feature type="region of interest" description="Disordered" evidence="3">
    <location>
        <begin position="791"/>
        <end position="844"/>
    </location>
</feature>
<dbReference type="Proteomes" id="UP000777438">
    <property type="component" value="Unassembled WGS sequence"/>
</dbReference>
<keyword evidence="2" id="KW-0408">Iron</keyword>
<gene>
    <name evidence="5" type="ORF">B0T10DRAFT_121968</name>
</gene>
<evidence type="ECO:0000256" key="2">
    <source>
        <dbReference type="ARBA" id="ARBA00023004"/>
    </source>
</evidence>
<evidence type="ECO:0000256" key="3">
    <source>
        <dbReference type="SAM" id="MobiDB-lite"/>
    </source>
</evidence>
<keyword evidence="6" id="KW-1185">Reference proteome</keyword>
<protein>
    <recommendedName>
        <fullName evidence="7">Kelch repeat-containing protein</fullName>
    </recommendedName>
</protein>
<dbReference type="GO" id="GO:0005634">
    <property type="term" value="C:nucleus"/>
    <property type="evidence" value="ECO:0007669"/>
    <property type="project" value="TreeGrafter"/>
</dbReference>
<keyword evidence="4" id="KW-0812">Transmembrane</keyword>
<feature type="region of interest" description="Disordered" evidence="3">
    <location>
        <begin position="636"/>
        <end position="697"/>
    </location>
</feature>
<feature type="compositionally biased region" description="Basic and acidic residues" evidence="3">
    <location>
        <begin position="130"/>
        <end position="143"/>
    </location>
</feature>
<sequence length="869" mass="93966">MGFVKAPRDPAKSSLAVPTVRPQFNSQLTSDRLREGFGMAPPPFKMGGCIRKGRRSVFTEVGLDDHDAVCYPPSLTLDKQRHVSFKTPDKETDIFAFTSGDVEPQSRDQSDREQDEDHDEGRRTNTHQSPESHHQQHQHERSHTLPPKPKPWYTKLANRKGRPMIRTAPAAPPAAMSSFQRFTMLAMLIAVVLPAFSWRSGDTTVELNGAGAGAVTRREDSPTNVCTRWALQSAVLNGTVYMYGGRAKMDGDQENNTWNNYFLTLDLDKNWNTDSPPLKGLERPDGPPELSMGYLWNDYNNLYLYGGQFSDSPFVDPGPESVWKYSIKDSKWTEFANPKTSAGNYSEAANFAVHRAAEGAGLSVPELGLSWYFGGHLDWSTTPGWSKDIDRVYLKSLLEFTHPGYVNSGVTKLSTGTGAGQEGAFRNITKGGVQQAGKFPERADGVLVFIPGWGDMGVLIGLAGGTADNFTDDLQTLDVYDIAHSEWFHQETSGNAPGVRVNPCAVVASAPDASSFQIYVFGGQNLPYGNQTQYDDMYILSIPSFTWIKVDQSDQDVPSPRAGHSCAMRDGQLVVIGGYVGDKIPCDEPGIYVFDASTLKWKTKFHAGDHDADWHPDNLVLAGSYGYKVPKAVQQVVGGDSDGGATQSTPAAGPATDGPFATGKPPVYTITQSGPTATITHSSDPTGASDDDPSSGPQPGLVAAGIVAGIAGLLALYLGFCAWLYRRQVRAYRQHLAVTNRYSGASMSDTNSLNPSMAQQQNRWSSRESFFGWIGSTDRDVGTSSIIEPKFRPGEFDDPSPGMSSGTTAATATAGAVTAVSSASKQSGESRLGGSANGSTERLLEGQEPSFFNVVMGPRRALRVVNGVE</sequence>
<feature type="compositionally biased region" description="Low complexity" evidence="3">
    <location>
        <begin position="804"/>
        <end position="824"/>
    </location>
</feature>
<dbReference type="GO" id="GO:0030234">
    <property type="term" value="F:enzyme regulator activity"/>
    <property type="evidence" value="ECO:0007669"/>
    <property type="project" value="TreeGrafter"/>
</dbReference>
<comment type="caution">
    <text evidence="5">The sequence shown here is derived from an EMBL/GenBank/DDBJ whole genome shotgun (WGS) entry which is preliminary data.</text>
</comment>
<evidence type="ECO:0000256" key="1">
    <source>
        <dbReference type="ARBA" id="ARBA00022737"/>
    </source>
</evidence>
<dbReference type="GO" id="GO:0080028">
    <property type="term" value="P:nitrile biosynthetic process"/>
    <property type="evidence" value="ECO:0007669"/>
    <property type="project" value="TreeGrafter"/>
</dbReference>
<dbReference type="PANTHER" id="PTHR47435">
    <property type="entry name" value="KELCH REPEAT PROTEIN (AFU_ORTHOLOGUE AFUA_5G12780)"/>
    <property type="match status" value="1"/>
</dbReference>
<keyword evidence="4" id="KW-1133">Transmembrane helix</keyword>
<evidence type="ECO:0000256" key="4">
    <source>
        <dbReference type="SAM" id="Phobius"/>
    </source>
</evidence>
<organism evidence="5 6">
    <name type="scientific">Thelonectria olida</name>
    <dbReference type="NCBI Taxonomy" id="1576542"/>
    <lineage>
        <taxon>Eukaryota</taxon>
        <taxon>Fungi</taxon>
        <taxon>Dikarya</taxon>
        <taxon>Ascomycota</taxon>
        <taxon>Pezizomycotina</taxon>
        <taxon>Sordariomycetes</taxon>
        <taxon>Hypocreomycetidae</taxon>
        <taxon>Hypocreales</taxon>
        <taxon>Nectriaceae</taxon>
        <taxon>Thelonectria</taxon>
    </lineage>
</organism>
<feature type="transmembrane region" description="Helical" evidence="4">
    <location>
        <begin position="701"/>
        <end position="725"/>
    </location>
</feature>
<evidence type="ECO:0000313" key="5">
    <source>
        <dbReference type="EMBL" id="KAH6898879.1"/>
    </source>
</evidence>
<feature type="region of interest" description="Disordered" evidence="3">
    <location>
        <begin position="94"/>
        <end position="155"/>
    </location>
</feature>
<name>A0A9P9AWP3_9HYPO</name>
<keyword evidence="4" id="KW-0472">Membrane</keyword>
<feature type="compositionally biased region" description="Polar residues" evidence="3">
    <location>
        <begin position="669"/>
        <end position="686"/>
    </location>
</feature>
<dbReference type="SUPFAM" id="SSF117281">
    <property type="entry name" value="Kelch motif"/>
    <property type="match status" value="1"/>
</dbReference>
<evidence type="ECO:0008006" key="7">
    <source>
        <dbReference type="Google" id="ProtNLM"/>
    </source>
</evidence>
<evidence type="ECO:0000313" key="6">
    <source>
        <dbReference type="Proteomes" id="UP000777438"/>
    </source>
</evidence>
<dbReference type="OrthoDB" id="10251809at2759"/>
<dbReference type="PANTHER" id="PTHR47435:SF4">
    <property type="entry name" value="KELCH REPEAT PROTEIN (AFU_ORTHOLOGUE AFUA_5G12780)"/>
    <property type="match status" value="1"/>
</dbReference>
<proteinExistence type="predicted"/>
<dbReference type="AlphaFoldDB" id="A0A9P9AWP3"/>
<dbReference type="Gene3D" id="2.120.10.80">
    <property type="entry name" value="Kelch-type beta propeller"/>
    <property type="match status" value="2"/>
</dbReference>
<dbReference type="Pfam" id="PF24681">
    <property type="entry name" value="Kelch_KLHDC2_KLHL20_DRC7"/>
    <property type="match status" value="1"/>
</dbReference>
<keyword evidence="1" id="KW-0677">Repeat</keyword>